<sequence>MDTSQYKAITFDFWGTLVDVETSGVAAMEAVAARLGADPSRAAAYYQQWDEATVRGYRSDRWRPYVEWAAFGLRQVFAAQAPAGDWPSLAETFVADMTRHAQPHPEAPDVIRFLGERYRLMPITNMDRRFFDANPFRSLFALTLTAEDVRAFKPSALIFKAAIERLALEPGEILHVSLAQFADLEGAMPMGMDVAWINRGGEPLGRFTPAPKFEFSDLSPLVGLLPGSATG</sequence>
<dbReference type="SUPFAM" id="SSF56784">
    <property type="entry name" value="HAD-like"/>
    <property type="match status" value="1"/>
</dbReference>
<dbReference type="PRINTS" id="PR00413">
    <property type="entry name" value="HADHALOGNASE"/>
</dbReference>
<dbReference type="Proteomes" id="UP001595756">
    <property type="component" value="Unassembled WGS sequence"/>
</dbReference>
<organism evidence="2 3">
    <name type="scientific">Castellaniella hirudinis</name>
    <dbReference type="NCBI Taxonomy" id="1144617"/>
    <lineage>
        <taxon>Bacteria</taxon>
        <taxon>Pseudomonadati</taxon>
        <taxon>Pseudomonadota</taxon>
        <taxon>Betaproteobacteria</taxon>
        <taxon>Burkholderiales</taxon>
        <taxon>Alcaligenaceae</taxon>
        <taxon>Castellaniella</taxon>
    </lineage>
</organism>
<dbReference type="RefSeq" id="WP_376812200.1">
    <property type="nucleotide sequence ID" value="NZ_JBHSDY010000003.1"/>
</dbReference>
<dbReference type="Pfam" id="PF00702">
    <property type="entry name" value="Hydrolase"/>
    <property type="match status" value="1"/>
</dbReference>
<evidence type="ECO:0000256" key="1">
    <source>
        <dbReference type="ARBA" id="ARBA00022801"/>
    </source>
</evidence>
<comment type="caution">
    <text evidence="2">The sequence shown here is derived from an EMBL/GenBank/DDBJ whole genome shotgun (WGS) entry which is preliminary data.</text>
</comment>
<gene>
    <name evidence="2" type="ORF">ACFO0J_06295</name>
</gene>
<dbReference type="GO" id="GO:0016787">
    <property type="term" value="F:hydrolase activity"/>
    <property type="evidence" value="ECO:0007669"/>
    <property type="project" value="UniProtKB-KW"/>
</dbReference>
<protein>
    <submittedName>
        <fullName evidence="2">HAD family hydrolase</fullName>
        <ecNumber evidence="2">3.1.3.-</ecNumber>
    </submittedName>
</protein>
<keyword evidence="1 2" id="KW-0378">Hydrolase</keyword>
<dbReference type="Gene3D" id="3.40.50.1000">
    <property type="entry name" value="HAD superfamily/HAD-like"/>
    <property type="match status" value="1"/>
</dbReference>
<evidence type="ECO:0000313" key="3">
    <source>
        <dbReference type="Proteomes" id="UP001595756"/>
    </source>
</evidence>
<dbReference type="Gene3D" id="1.10.150.750">
    <property type="match status" value="1"/>
</dbReference>
<dbReference type="InterPro" id="IPR051540">
    <property type="entry name" value="S-2-haloacid_dehalogenase"/>
</dbReference>
<name>A0ABV8RWX3_9BURK</name>
<dbReference type="PANTHER" id="PTHR43316:SF3">
    <property type="entry name" value="HALOACID DEHALOGENASE, TYPE II (AFU_ORTHOLOGUE AFUA_2G07750)-RELATED"/>
    <property type="match status" value="1"/>
</dbReference>
<dbReference type="InterPro" id="IPR036412">
    <property type="entry name" value="HAD-like_sf"/>
</dbReference>
<proteinExistence type="predicted"/>
<dbReference type="InterPro" id="IPR023214">
    <property type="entry name" value="HAD_sf"/>
</dbReference>
<dbReference type="EMBL" id="JBHSDY010000003">
    <property type="protein sequence ID" value="MFC4297647.1"/>
    <property type="molecule type" value="Genomic_DNA"/>
</dbReference>
<dbReference type="SFLD" id="SFLDS00003">
    <property type="entry name" value="Haloacid_Dehalogenase"/>
    <property type="match status" value="1"/>
</dbReference>
<evidence type="ECO:0000313" key="2">
    <source>
        <dbReference type="EMBL" id="MFC4297647.1"/>
    </source>
</evidence>
<dbReference type="EC" id="3.1.3.-" evidence="2"/>
<dbReference type="PANTHER" id="PTHR43316">
    <property type="entry name" value="HYDROLASE, HALOACID DELAHOGENASE-RELATED"/>
    <property type="match status" value="1"/>
</dbReference>
<keyword evidence="3" id="KW-1185">Reference proteome</keyword>
<dbReference type="SFLD" id="SFLDG01129">
    <property type="entry name" value="C1.5:_HAD__Beta-PGM__Phosphata"/>
    <property type="match status" value="1"/>
</dbReference>
<dbReference type="InterPro" id="IPR006439">
    <property type="entry name" value="HAD-SF_hydro_IA"/>
</dbReference>
<accession>A0ABV8RWX3</accession>
<reference evidence="3" key="1">
    <citation type="journal article" date="2019" name="Int. J. Syst. Evol. Microbiol.">
        <title>The Global Catalogue of Microorganisms (GCM) 10K type strain sequencing project: providing services to taxonomists for standard genome sequencing and annotation.</title>
        <authorList>
            <consortium name="The Broad Institute Genomics Platform"/>
            <consortium name="The Broad Institute Genome Sequencing Center for Infectious Disease"/>
            <person name="Wu L."/>
            <person name="Ma J."/>
        </authorList>
    </citation>
    <scope>NUCLEOTIDE SEQUENCE [LARGE SCALE GENOMIC DNA]</scope>
    <source>
        <strain evidence="3">CGMCC 1.19029</strain>
    </source>
</reference>